<dbReference type="Gene3D" id="2.60.40.10">
    <property type="entry name" value="Immunoglobulins"/>
    <property type="match status" value="1"/>
</dbReference>
<dbReference type="InterPro" id="IPR013783">
    <property type="entry name" value="Ig-like_fold"/>
</dbReference>
<organism evidence="3 4">
    <name type="scientific">Lymnaea stagnalis</name>
    <name type="common">Great pond snail</name>
    <name type="synonym">Helix stagnalis</name>
    <dbReference type="NCBI Taxonomy" id="6523"/>
    <lineage>
        <taxon>Eukaryota</taxon>
        <taxon>Metazoa</taxon>
        <taxon>Spiralia</taxon>
        <taxon>Lophotrochozoa</taxon>
        <taxon>Mollusca</taxon>
        <taxon>Gastropoda</taxon>
        <taxon>Heterobranchia</taxon>
        <taxon>Euthyneura</taxon>
        <taxon>Panpulmonata</taxon>
        <taxon>Hygrophila</taxon>
        <taxon>Lymnaeoidea</taxon>
        <taxon>Lymnaeidae</taxon>
        <taxon>Lymnaea</taxon>
    </lineage>
</organism>
<reference evidence="3 4" key="1">
    <citation type="submission" date="2024-04" db="EMBL/GenBank/DDBJ databases">
        <authorList>
            <consortium name="Genoscope - CEA"/>
            <person name="William W."/>
        </authorList>
    </citation>
    <scope>NUCLEOTIDE SEQUENCE [LARGE SCALE GENOMIC DNA]</scope>
</reference>
<dbReference type="InterPro" id="IPR007110">
    <property type="entry name" value="Ig-like_dom"/>
</dbReference>
<gene>
    <name evidence="3" type="ORF">GSLYS_00021074001</name>
</gene>
<proteinExistence type="predicted"/>
<dbReference type="SUPFAM" id="SSF48726">
    <property type="entry name" value="Immunoglobulin"/>
    <property type="match status" value="1"/>
</dbReference>
<dbReference type="EMBL" id="CAXITT010001061">
    <property type="protein sequence ID" value="CAL1547757.1"/>
    <property type="molecule type" value="Genomic_DNA"/>
</dbReference>
<keyword evidence="1" id="KW-0732">Signal</keyword>
<accession>A0AAV2IKT5</accession>
<dbReference type="InterPro" id="IPR036179">
    <property type="entry name" value="Ig-like_dom_sf"/>
</dbReference>
<evidence type="ECO:0000259" key="2">
    <source>
        <dbReference type="PROSITE" id="PS50835"/>
    </source>
</evidence>
<protein>
    <recommendedName>
        <fullName evidence="2">Ig-like domain-containing protein</fullName>
    </recommendedName>
</protein>
<feature type="chain" id="PRO_5043449733" description="Ig-like domain-containing protein" evidence="1">
    <location>
        <begin position="21"/>
        <end position="571"/>
    </location>
</feature>
<feature type="signal peptide" evidence="1">
    <location>
        <begin position="1"/>
        <end position="20"/>
    </location>
</feature>
<comment type="caution">
    <text evidence="3">The sequence shown here is derived from an EMBL/GenBank/DDBJ whole genome shotgun (WGS) entry which is preliminary data.</text>
</comment>
<evidence type="ECO:0000313" key="3">
    <source>
        <dbReference type="EMBL" id="CAL1547757.1"/>
    </source>
</evidence>
<feature type="domain" description="Ig-like" evidence="2">
    <location>
        <begin position="363"/>
        <end position="451"/>
    </location>
</feature>
<sequence length="571" mass="63974">MNNLRILLLYICFCLYSARGDSSSRDCVVTAEEGSFRIFQYSRDARQDGADYKWEMDIRGYRVVVATTAQPSQSQGFLALSEPSPTALPGWQDLYLYVTSVTRFMTYLQCSSLYKSNAYIQLYGYCRLVIFVRPTEPACDAPRFDQNRRVMEIPCHMYVYPQGICNFTYENEHGLAPTEGYEVKYSNVYSSTTGLYTTTCTLIVPFADITWNTNFTVGVSAAPDIKDHQDYAVNTTRTFHLSIVKPSEPKCDQPKVHGFDPFLEVSCESEVLPWGICEFNFTVGLSPLGPQGLEVTYEHTEANADELTTPSTTRCTAKVPLTSVPWNQPFAAQVKMAPGPSAANDSHLWVTGNWTAPFYKERPRIVSFMANQINAKFVSLAVDDNLQLACMAAGNPGVQLYLFKDGGQVLHTLNVPNSLLYVIDVVNCTHSAEYECRMVNETAGSLNVTVSVQLGQDQYQSLQPTCDPPVISDMDPYVNVTCRSSVTPFTKCHAVFQSKDGTTVPTSSRVFYTSVSRPGYYLTECLIQTNISELLPRINYQVQVEFSAAVKGCNATRRSELSRIFYFTYLR</sequence>
<name>A0AAV2IKT5_LYMST</name>
<dbReference type="PROSITE" id="PS50835">
    <property type="entry name" value="IG_LIKE"/>
    <property type="match status" value="1"/>
</dbReference>
<evidence type="ECO:0000256" key="1">
    <source>
        <dbReference type="SAM" id="SignalP"/>
    </source>
</evidence>
<dbReference type="Proteomes" id="UP001497497">
    <property type="component" value="Unassembled WGS sequence"/>
</dbReference>
<dbReference type="CDD" id="cd00096">
    <property type="entry name" value="Ig"/>
    <property type="match status" value="1"/>
</dbReference>
<keyword evidence="4" id="KW-1185">Reference proteome</keyword>
<evidence type="ECO:0000313" key="4">
    <source>
        <dbReference type="Proteomes" id="UP001497497"/>
    </source>
</evidence>
<dbReference type="AlphaFoldDB" id="A0AAV2IKT5"/>